<evidence type="ECO:0000313" key="1">
    <source>
        <dbReference type="EMBL" id="SMF94416.1"/>
    </source>
</evidence>
<protein>
    <submittedName>
        <fullName evidence="1">Phage portal protein, PBSX family</fullName>
    </submittedName>
</protein>
<dbReference type="RefSeq" id="WP_217807271.1">
    <property type="nucleotide sequence ID" value="NZ_FXAM01000001.1"/>
</dbReference>
<proteinExistence type="predicted"/>
<organism evidence="1 2">
    <name type="scientific">Methylomagnum ishizawai</name>
    <dbReference type="NCBI Taxonomy" id="1760988"/>
    <lineage>
        <taxon>Bacteria</taxon>
        <taxon>Pseudomonadati</taxon>
        <taxon>Pseudomonadota</taxon>
        <taxon>Gammaproteobacteria</taxon>
        <taxon>Methylococcales</taxon>
        <taxon>Methylococcaceae</taxon>
        <taxon>Methylomagnum</taxon>
    </lineage>
</organism>
<reference evidence="1 2" key="1">
    <citation type="submission" date="2016-12" db="EMBL/GenBank/DDBJ databases">
        <authorList>
            <person name="Song W.-J."/>
            <person name="Kurnit D.M."/>
        </authorList>
    </citation>
    <scope>NUCLEOTIDE SEQUENCE [LARGE SCALE GENOMIC DNA]</scope>
    <source>
        <strain evidence="1 2">175</strain>
    </source>
</reference>
<dbReference type="STRING" id="1760988.SAMN02949497_1731"/>
<accession>A0A1Y6CVV5</accession>
<dbReference type="Proteomes" id="UP000192923">
    <property type="component" value="Unassembled WGS sequence"/>
</dbReference>
<dbReference type="NCBIfam" id="TIGR01540">
    <property type="entry name" value="portal_PBSX"/>
    <property type="match status" value="1"/>
</dbReference>
<sequence length="352" mass="39818">MSETLEPRTGELVARDDGGGMPVVFSFGDPEPVLKSRVPDYLGVFADSTFGYWIPPIFLEGLARSLDANAHHGPIVYFKRNMLAQWFQPSPMLGYADFRKAALDWHTFGMAYFRVVRNVFGQVLRLERRPALYMRVGVEPGRFFELRTDPLYWRQPVEYQPGEIIQIKEDDPVQDIYGKPEWYGGLQSVFLREDMILFRRKYYRNGAHMGYVFVTHDAGINDETAAMIEEKIKGAKGPGNFRNLYINIGRSSNSKEPVKVIPIGDIATKDDLMSISSITRSDALAMHRMQPGIAGVMPENMTGFGDLEKVMRVYCQLEVPPMQQPFLALNDILPPAGRIRFDPPVWTGAVAG</sequence>
<name>A0A1Y6CVV5_9GAMM</name>
<evidence type="ECO:0000313" key="2">
    <source>
        <dbReference type="Proteomes" id="UP000192923"/>
    </source>
</evidence>
<keyword evidence="2" id="KW-1185">Reference proteome</keyword>
<dbReference type="InterPro" id="IPR006430">
    <property type="entry name" value="Phage_portal_PBSX"/>
</dbReference>
<dbReference type="AlphaFoldDB" id="A0A1Y6CVV5"/>
<dbReference type="EMBL" id="FXAM01000001">
    <property type="protein sequence ID" value="SMF94416.1"/>
    <property type="molecule type" value="Genomic_DNA"/>
</dbReference>
<gene>
    <name evidence="1" type="ORF">SAMN02949497_1731</name>
</gene>